<dbReference type="Gene3D" id="3.40.30.10">
    <property type="entry name" value="Glutaredoxin"/>
    <property type="match status" value="1"/>
</dbReference>
<feature type="active site" description="Nucleophile" evidence="7">
    <location>
        <position position="37"/>
    </location>
</feature>
<dbReference type="PIRSF" id="PIRSF000077">
    <property type="entry name" value="Thioredoxin"/>
    <property type="match status" value="1"/>
</dbReference>
<evidence type="ECO:0000256" key="2">
    <source>
        <dbReference type="ARBA" id="ARBA00022982"/>
    </source>
</evidence>
<evidence type="ECO:0000256" key="5">
    <source>
        <dbReference type="ARBA" id="ARBA00038353"/>
    </source>
</evidence>
<dbReference type="InterPro" id="IPR005746">
    <property type="entry name" value="Thioredoxin"/>
</dbReference>
<feature type="site" description="Contributes to redox potential value" evidence="7">
    <location>
        <position position="38"/>
    </location>
</feature>
<protein>
    <recommendedName>
        <fullName evidence="6">Thioredoxin</fullName>
    </recommendedName>
</protein>
<dbReference type="Pfam" id="PF00085">
    <property type="entry name" value="Thioredoxin"/>
    <property type="match status" value="1"/>
</dbReference>
<dbReference type="GO" id="GO:0015035">
    <property type="term" value="F:protein-disulfide reductase activity"/>
    <property type="evidence" value="ECO:0007669"/>
    <property type="project" value="InterPro"/>
</dbReference>
<dbReference type="InterPro" id="IPR017937">
    <property type="entry name" value="Thioredoxin_CS"/>
</dbReference>
<dbReference type="PRINTS" id="PR00421">
    <property type="entry name" value="THIOREDOXIN"/>
</dbReference>
<evidence type="ECO:0000256" key="7">
    <source>
        <dbReference type="PIRSR" id="PIRSR000077-1"/>
    </source>
</evidence>
<dbReference type="NCBIfam" id="TIGR01068">
    <property type="entry name" value="thioredoxin"/>
    <property type="match status" value="1"/>
</dbReference>
<proteinExistence type="evidence at transcript level"/>
<feature type="active site" description="Nucleophile" evidence="7">
    <location>
        <position position="40"/>
    </location>
</feature>
<keyword evidence="3 8" id="KW-1015">Disulfide bond</keyword>
<dbReference type="InterPro" id="IPR013766">
    <property type="entry name" value="Thioredoxin_domain"/>
</dbReference>
<evidence type="ECO:0000256" key="3">
    <source>
        <dbReference type="ARBA" id="ARBA00023157"/>
    </source>
</evidence>
<dbReference type="PROSITE" id="PS00194">
    <property type="entry name" value="THIOREDOXIN_1"/>
    <property type="match status" value="1"/>
</dbReference>
<dbReference type="EMBL" id="AY596515">
    <property type="protein sequence ID" value="AAU93947.1"/>
    <property type="molecule type" value="mRNA"/>
</dbReference>
<evidence type="ECO:0000256" key="8">
    <source>
        <dbReference type="PIRSR" id="PIRSR000077-4"/>
    </source>
</evidence>
<evidence type="ECO:0000256" key="4">
    <source>
        <dbReference type="ARBA" id="ARBA00023284"/>
    </source>
</evidence>
<evidence type="ECO:0000256" key="1">
    <source>
        <dbReference type="ARBA" id="ARBA00022448"/>
    </source>
</evidence>
<feature type="site" description="Deprotonates C-terminal active site Cys" evidence="7">
    <location>
        <position position="31"/>
    </location>
</feature>
<feature type="site" description="Contributes to redox potential value" evidence="7">
    <location>
        <position position="39"/>
    </location>
</feature>
<dbReference type="FunFam" id="3.40.30.10:FF:000104">
    <property type="entry name" value="Thioredoxin"/>
    <property type="match status" value="1"/>
</dbReference>
<dbReference type="CDD" id="cd02947">
    <property type="entry name" value="TRX_family"/>
    <property type="match status" value="1"/>
</dbReference>
<reference evidence="10" key="1">
    <citation type="journal article" date="2004" name="Eukaryot. Cell">
        <title>Nucleus-encoded genes for plastid-targeted proteins in Helicosporidium: functional diversity of a cryptic plastid in a parasitic alga.</title>
        <authorList>
            <person name="de Koning A.P."/>
            <person name="Keeling P.J."/>
        </authorList>
    </citation>
    <scope>NUCLEOTIDE SEQUENCE</scope>
</reference>
<feature type="domain" description="Thioredoxin" evidence="9">
    <location>
        <begin position="1"/>
        <end position="111"/>
    </location>
</feature>
<evidence type="ECO:0000259" key="9">
    <source>
        <dbReference type="PROSITE" id="PS51352"/>
    </source>
</evidence>
<dbReference type="AlphaFoldDB" id="Q5YBB1"/>
<accession>Q5YBB1</accession>
<sequence length="112" mass="12110">MGGAVIQVTNKTEFDSHLSTAASKGKLVVVDFTATWCGPCKMIAPFFAKLSGEYPDVVFLKVDVDEVEAVAAEHGITAMPTFLFFKDGKQVDSLTGANQERLRAMLTQHAQS</sequence>
<evidence type="ECO:0000256" key="6">
    <source>
        <dbReference type="PIRNR" id="PIRNR000077"/>
    </source>
</evidence>
<comment type="similarity">
    <text evidence="5">Belongs to the thioredoxin family. Plant H-type subfamily.</text>
</comment>
<dbReference type="PROSITE" id="PS51352">
    <property type="entry name" value="THIOREDOXIN_2"/>
    <property type="match status" value="1"/>
</dbReference>
<keyword evidence="1" id="KW-0813">Transport</keyword>
<organism evidence="10">
    <name type="scientific">Helicosporidium sp. subsp. Simulium jonesii</name>
    <name type="common">Green alga</name>
    <dbReference type="NCBI Taxonomy" id="145475"/>
    <lineage>
        <taxon>Eukaryota</taxon>
        <taxon>Viridiplantae</taxon>
        <taxon>Chlorophyta</taxon>
        <taxon>core chlorophytes</taxon>
        <taxon>Trebouxiophyceae</taxon>
        <taxon>Chlorellales</taxon>
        <taxon>Chlorellaceae</taxon>
        <taxon>Helicosporidium</taxon>
    </lineage>
</organism>
<name>Q5YBB1_HELSJ</name>
<dbReference type="PANTHER" id="PTHR46115">
    <property type="entry name" value="THIOREDOXIN-LIKE PROTEIN 1"/>
    <property type="match status" value="1"/>
</dbReference>
<keyword evidence="4 8" id="KW-0676">Redox-active center</keyword>
<feature type="disulfide bond" description="Redox-active" evidence="8">
    <location>
        <begin position="37"/>
        <end position="40"/>
    </location>
</feature>
<keyword evidence="2" id="KW-0249">Electron transport</keyword>
<evidence type="ECO:0000313" key="10">
    <source>
        <dbReference type="EMBL" id="AAU93947.1"/>
    </source>
</evidence>
<dbReference type="InterPro" id="IPR036249">
    <property type="entry name" value="Thioredoxin-like_sf"/>
</dbReference>
<dbReference type="SUPFAM" id="SSF52833">
    <property type="entry name" value="Thioredoxin-like"/>
    <property type="match status" value="1"/>
</dbReference>
<dbReference type="GO" id="GO:0016671">
    <property type="term" value="F:oxidoreductase activity, acting on a sulfur group of donors, disulfide as acceptor"/>
    <property type="evidence" value="ECO:0007669"/>
    <property type="project" value="UniProtKB-ARBA"/>
</dbReference>